<feature type="domain" description="PH" evidence="2">
    <location>
        <begin position="1"/>
        <end position="85"/>
    </location>
</feature>
<dbReference type="InterPro" id="IPR011993">
    <property type="entry name" value="PH-like_dom_sf"/>
</dbReference>
<evidence type="ECO:0000313" key="3">
    <source>
        <dbReference type="Ensembl" id="ENSCPGP00000000353.1"/>
    </source>
</evidence>
<dbReference type="FunFam" id="2.30.29.30:FF:000027">
    <property type="entry name" value="Non-specific serine/threonine protein kinase"/>
    <property type="match status" value="1"/>
</dbReference>
<sequence>PSAPSSFCDGSFIGYKERPEAADQSSPPLNNFSVAECQLMKTERPRPNTFVIRCLQWTTVIERTFHVDSPEEREEWMRAIQTVANSLKNQEPQGDAMDYKWGGFFSPNPAEKWGGGRHFGSHKPPPPPPSPPPSAEPPPRTALTFNYY</sequence>
<dbReference type="PROSITE" id="PS50003">
    <property type="entry name" value="PH_DOMAIN"/>
    <property type="match status" value="1"/>
</dbReference>
<organism evidence="3 4">
    <name type="scientific">Calidris pygmaea</name>
    <name type="common">Spoon-billed sandpiper</name>
    <dbReference type="NCBI Taxonomy" id="425635"/>
    <lineage>
        <taxon>Eukaryota</taxon>
        <taxon>Metazoa</taxon>
        <taxon>Chordata</taxon>
        <taxon>Craniata</taxon>
        <taxon>Vertebrata</taxon>
        <taxon>Euteleostomi</taxon>
        <taxon>Archelosauria</taxon>
        <taxon>Archosauria</taxon>
        <taxon>Dinosauria</taxon>
        <taxon>Saurischia</taxon>
        <taxon>Theropoda</taxon>
        <taxon>Coelurosauria</taxon>
        <taxon>Aves</taxon>
        <taxon>Neognathae</taxon>
        <taxon>Neoaves</taxon>
        <taxon>Charadriiformes</taxon>
        <taxon>Scolopacidae</taxon>
        <taxon>Calidris</taxon>
    </lineage>
</organism>
<evidence type="ECO:0000256" key="1">
    <source>
        <dbReference type="SAM" id="MobiDB-lite"/>
    </source>
</evidence>
<evidence type="ECO:0000313" key="4">
    <source>
        <dbReference type="Proteomes" id="UP000694419"/>
    </source>
</evidence>
<accession>A0A8C3J338</accession>
<protein>
    <recommendedName>
        <fullName evidence="2">PH domain-containing protein</fullName>
    </recommendedName>
</protein>
<feature type="compositionally biased region" description="Pro residues" evidence="1">
    <location>
        <begin position="123"/>
        <end position="140"/>
    </location>
</feature>
<keyword evidence="4" id="KW-1185">Reference proteome</keyword>
<dbReference type="Ensembl" id="ENSCPGT00000000393.1">
    <property type="protein sequence ID" value="ENSCPGP00000000353.1"/>
    <property type="gene ID" value="ENSCPGG00000000295.1"/>
</dbReference>
<dbReference type="Gene3D" id="2.30.29.30">
    <property type="entry name" value="Pleckstrin-homology domain (PH domain)/Phosphotyrosine-binding domain (PTB)"/>
    <property type="match status" value="1"/>
</dbReference>
<dbReference type="Proteomes" id="UP000694419">
    <property type="component" value="Unplaced"/>
</dbReference>
<name>A0A8C3J338_9CHAR</name>
<dbReference type="SUPFAM" id="SSF50729">
    <property type="entry name" value="PH domain-like"/>
    <property type="match status" value="1"/>
</dbReference>
<dbReference type="AlphaFoldDB" id="A0A8C3J338"/>
<dbReference type="InterPro" id="IPR039026">
    <property type="entry name" value="PH_PKB"/>
</dbReference>
<reference evidence="3" key="2">
    <citation type="submission" date="2025-09" db="UniProtKB">
        <authorList>
            <consortium name="Ensembl"/>
        </authorList>
    </citation>
    <scope>IDENTIFICATION</scope>
</reference>
<dbReference type="InterPro" id="IPR001849">
    <property type="entry name" value="PH_domain"/>
</dbReference>
<proteinExistence type="predicted"/>
<reference evidence="3" key="1">
    <citation type="submission" date="2025-08" db="UniProtKB">
        <authorList>
            <consortium name="Ensembl"/>
        </authorList>
    </citation>
    <scope>IDENTIFICATION</scope>
</reference>
<evidence type="ECO:0000259" key="2">
    <source>
        <dbReference type="PROSITE" id="PS50003"/>
    </source>
</evidence>
<dbReference type="Pfam" id="PF00169">
    <property type="entry name" value="PH"/>
    <property type="match status" value="1"/>
</dbReference>
<feature type="region of interest" description="Disordered" evidence="1">
    <location>
        <begin position="108"/>
        <end position="148"/>
    </location>
</feature>
<dbReference type="CDD" id="cd01241">
    <property type="entry name" value="PH_PKB"/>
    <property type="match status" value="1"/>
</dbReference>